<dbReference type="Proteomes" id="UP000324479">
    <property type="component" value="Unassembled WGS sequence"/>
</dbReference>
<evidence type="ECO:0000256" key="2">
    <source>
        <dbReference type="SAM" id="SignalP"/>
    </source>
</evidence>
<dbReference type="PANTHER" id="PTHR35889">
    <property type="entry name" value="CYCLOINULO-OLIGOSACCHARIDE FRUCTANOTRANSFERASE-RELATED"/>
    <property type="match status" value="1"/>
</dbReference>
<comment type="caution">
    <text evidence="6">The sequence shown here is derived from an EMBL/GenBank/DDBJ whole genome shotgun (WGS) entry which is preliminary data.</text>
</comment>
<sequence>MPFFSRLIACVFIGLPIAAPAEDRVVTFNRDIRPLLSENCYHCHGPDESARQAGLRLDTEDGAKEWAIVPGDAQASELVTRVMSDDPDQVMPPPDSERSLSAEQQKLIERWVSQGASYQQHWSFQRLQPVAVPQVDSDWAANPIDRFVLAGLRDSPLSPAPPAPRETLIRRISFDLTGLPPTLDQIDRYLADPSPSATENLIDRMLADPRFGERMAAAWLDVARYSDTYGYQVDRDRFVWPWRDWVIAAFNRNLGYDQFLTEQLAGDLLPGAEHDQILATTFNRLHPQKVEGGSVPEEFRVEYVADRTQTVGTAFLGLTMECCRCHSHKYDPITQQEYYQLSAFFANIDEAGLYSFFTSSVPTPTLPLPTEAEQQRLEQLHHDVDHLAAEFQSALASDANVSPDQLQAFRRRVLSQTRSDSSPDDSSAAAEDHRDPPEPGVDEAAFAKPIESLDFETAPKPPNSSVAGVLGNAVKLTGDDPVNLSQGNFRREQPFSVSLWMKTPDEKSRAVVFHRSRAWTDAGSRGYQLLIEDGRLSWSLIHFWPGNALRIRTTNTIPVEQWIHVTVTHDGSSTAGGLGICVDGQKADVEVVRDQLTKNITGGGGDHLTIGERFRDRGFTGGQVDQFHVFDVQLTPLEIQRLAAKETIPDWLRSPVESWTADQRRTVAEHLAMRNGKQSRRIREQLIAARGKYYRVQDAVKEIMVMRELPSPRTTYRLNRGAYDDRGEPVPPGTPKALGPFDASRRRDRLGLARWMLQEDHPLTSRVAANRLWQLCFGVGLVRTPEDFGSQGEPPTHPELLDWLANDLVQHDWDVKRAIKQILLSSTYQQSSRNPDEKAVRLDPENRLLARHTAYRLSAEMLRDQALGLSGLLVDEIGGPPVKPYEVEASFKPSQRDQGAGLYRRSLYTYWKRTGPAPAMMTLDASKRDVCRVRRERTSSPLQAFVLLNGPQYVEASRSLALRLTRRHAGQTDALLCDAFRVLTGRQPKENESAVLRELYRDQLDYFSSDPDRVDQFLNVGEDRVPDADRTPSLAASAVVIGTLMNFDECVIKR</sequence>
<organism evidence="6 7">
    <name type="scientific">Roseiconus nitratireducens</name>
    <dbReference type="NCBI Taxonomy" id="2605748"/>
    <lineage>
        <taxon>Bacteria</taxon>
        <taxon>Pseudomonadati</taxon>
        <taxon>Planctomycetota</taxon>
        <taxon>Planctomycetia</taxon>
        <taxon>Pirellulales</taxon>
        <taxon>Pirellulaceae</taxon>
        <taxon>Roseiconus</taxon>
    </lineage>
</organism>
<gene>
    <name evidence="6" type="ORF">FYK55_05965</name>
</gene>
<feature type="domain" description="Cytochrome C Planctomycete-type" evidence="5">
    <location>
        <begin position="40"/>
        <end position="95"/>
    </location>
</feature>
<dbReference type="RefSeq" id="WP_150075481.1">
    <property type="nucleotide sequence ID" value="NZ_VWOX01000003.1"/>
</dbReference>
<dbReference type="SUPFAM" id="SSF46626">
    <property type="entry name" value="Cytochrome c"/>
    <property type="match status" value="1"/>
</dbReference>
<feature type="domain" description="DUF1553" evidence="4">
    <location>
        <begin position="748"/>
        <end position="999"/>
    </location>
</feature>
<dbReference type="Pfam" id="PF13385">
    <property type="entry name" value="Laminin_G_3"/>
    <property type="match status" value="1"/>
</dbReference>
<accession>A0A5M6DFZ6</accession>
<name>A0A5M6DFZ6_9BACT</name>
<evidence type="ECO:0000259" key="4">
    <source>
        <dbReference type="Pfam" id="PF07587"/>
    </source>
</evidence>
<feature type="region of interest" description="Disordered" evidence="1">
    <location>
        <begin position="413"/>
        <end position="442"/>
    </location>
</feature>
<dbReference type="Gene3D" id="2.60.120.200">
    <property type="match status" value="1"/>
</dbReference>
<dbReference type="AlphaFoldDB" id="A0A5M6DFZ6"/>
<evidence type="ECO:0000313" key="6">
    <source>
        <dbReference type="EMBL" id="KAA5545212.1"/>
    </source>
</evidence>
<evidence type="ECO:0000313" key="7">
    <source>
        <dbReference type="Proteomes" id="UP000324479"/>
    </source>
</evidence>
<evidence type="ECO:0000259" key="5">
    <source>
        <dbReference type="Pfam" id="PF07635"/>
    </source>
</evidence>
<protein>
    <submittedName>
        <fullName evidence="6">DUF1553 domain-containing protein</fullName>
    </submittedName>
</protein>
<dbReference type="Pfam" id="PF07583">
    <property type="entry name" value="PSCyt2"/>
    <property type="match status" value="1"/>
</dbReference>
<dbReference type="GO" id="GO:0020037">
    <property type="term" value="F:heme binding"/>
    <property type="evidence" value="ECO:0007669"/>
    <property type="project" value="InterPro"/>
</dbReference>
<dbReference type="InterPro" id="IPR011444">
    <property type="entry name" value="DUF1549"/>
</dbReference>
<dbReference type="InterPro" id="IPR011429">
    <property type="entry name" value="Cyt_c_Planctomycete-type"/>
</dbReference>
<dbReference type="PANTHER" id="PTHR35889:SF3">
    <property type="entry name" value="F-BOX DOMAIN-CONTAINING PROTEIN"/>
    <property type="match status" value="1"/>
</dbReference>
<evidence type="ECO:0000256" key="1">
    <source>
        <dbReference type="SAM" id="MobiDB-lite"/>
    </source>
</evidence>
<evidence type="ECO:0000259" key="3">
    <source>
        <dbReference type="Pfam" id="PF07583"/>
    </source>
</evidence>
<feature type="domain" description="DUF1549" evidence="3">
    <location>
        <begin position="143"/>
        <end position="349"/>
    </location>
</feature>
<dbReference type="Pfam" id="PF07635">
    <property type="entry name" value="PSCyt1"/>
    <property type="match status" value="1"/>
</dbReference>
<dbReference type="InterPro" id="IPR022655">
    <property type="entry name" value="DUF1553"/>
</dbReference>
<dbReference type="InterPro" id="IPR036909">
    <property type="entry name" value="Cyt_c-like_dom_sf"/>
</dbReference>
<keyword evidence="7" id="KW-1185">Reference proteome</keyword>
<reference evidence="6 7" key="1">
    <citation type="submission" date="2019-08" db="EMBL/GenBank/DDBJ databases">
        <authorList>
            <person name="Dhanesh K."/>
            <person name="Kumar G."/>
            <person name="Sasikala C."/>
            <person name="Venkata Ramana C."/>
        </authorList>
    </citation>
    <scope>NUCLEOTIDE SEQUENCE [LARGE SCALE GENOMIC DNA]</scope>
    <source>
        <strain evidence="6 7">JC645</strain>
    </source>
</reference>
<dbReference type="GO" id="GO:0009055">
    <property type="term" value="F:electron transfer activity"/>
    <property type="evidence" value="ECO:0007669"/>
    <property type="project" value="InterPro"/>
</dbReference>
<dbReference type="EMBL" id="VWOX01000003">
    <property type="protein sequence ID" value="KAA5545212.1"/>
    <property type="molecule type" value="Genomic_DNA"/>
</dbReference>
<dbReference type="Pfam" id="PF07587">
    <property type="entry name" value="PSD1"/>
    <property type="match status" value="1"/>
</dbReference>
<feature type="chain" id="PRO_5024357521" evidence="2">
    <location>
        <begin position="22"/>
        <end position="1054"/>
    </location>
</feature>
<keyword evidence="2" id="KW-0732">Signal</keyword>
<dbReference type="InterPro" id="IPR013320">
    <property type="entry name" value="ConA-like_dom_sf"/>
</dbReference>
<feature type="signal peptide" evidence="2">
    <location>
        <begin position="1"/>
        <end position="21"/>
    </location>
</feature>
<feature type="region of interest" description="Disordered" evidence="1">
    <location>
        <begin position="716"/>
        <end position="742"/>
    </location>
</feature>
<dbReference type="SUPFAM" id="SSF49899">
    <property type="entry name" value="Concanavalin A-like lectins/glucanases"/>
    <property type="match status" value="1"/>
</dbReference>
<proteinExistence type="predicted"/>